<protein>
    <submittedName>
        <fullName evidence="2">Uncharacterized protein</fullName>
    </submittedName>
</protein>
<proteinExistence type="predicted"/>
<sequence>MGQSRSSCVKDMDSSGGQTQTSQDSRELPLVTGTGDSRVGPGITQGASSDGGDGRVVGGGGCAEGTGGEEGGGRERSEESPPGGGPTESDVAHISSILSRLPAIDTAAAADGNTSSLESEIDQVLEAVGGLLSRYPTHQRTFHVSYKSVMAVKDALPREANDALSKLQRNLLSAVAQMDLGRGSMFVVDYTLNLLILLWNHYPKKLPRECDMDHLSTLVSAALDIDRHGEKAAALQFGQDFVSHLMRLLDDSQLGQLEKGGASRRLCQLLSYHEEISPAVLQQVVVGVGMLVEVNLDVSVFVGDNLHVALLFAAQQHASHEILQELIWRLLSLVVKRDAAFVKELTASGVLFVITSIMQKKGFSLFPLVKFLTLCCHQAPNASLIQLLESRDLFRTLLAVIDPETTEHSIENVARTCDFLAYLCSKAQPRHVGMLVDLAVVSRIEACARKWPETCLLQACLGIEGFCAPAAPGTLTIEAALKRAEFFDGDHHVFAKDMLCNETVSRNVTLAEMVYILVQKLLRSSPLAALQRMGQKEFVEALIMLFARDTFSFPQLASRVIFTLHYFVVQMRHKECFEHLRDLC</sequence>
<feature type="non-terminal residue" evidence="2">
    <location>
        <position position="584"/>
    </location>
</feature>
<name>A0AA35WPG7_GEOBA</name>
<dbReference type="EMBL" id="CASHTH010002313">
    <property type="protein sequence ID" value="CAI8027999.1"/>
    <property type="molecule type" value="Genomic_DNA"/>
</dbReference>
<feature type="compositionally biased region" description="Low complexity" evidence="1">
    <location>
        <begin position="14"/>
        <end position="23"/>
    </location>
</feature>
<organism evidence="2 3">
    <name type="scientific">Geodia barretti</name>
    <name type="common">Barrett's horny sponge</name>
    <dbReference type="NCBI Taxonomy" id="519541"/>
    <lineage>
        <taxon>Eukaryota</taxon>
        <taxon>Metazoa</taxon>
        <taxon>Porifera</taxon>
        <taxon>Demospongiae</taxon>
        <taxon>Heteroscleromorpha</taxon>
        <taxon>Tetractinellida</taxon>
        <taxon>Astrophorina</taxon>
        <taxon>Geodiidae</taxon>
        <taxon>Geodia</taxon>
    </lineage>
</organism>
<comment type="caution">
    <text evidence="2">The sequence shown here is derived from an EMBL/GenBank/DDBJ whole genome shotgun (WGS) entry which is preliminary data.</text>
</comment>
<evidence type="ECO:0000313" key="2">
    <source>
        <dbReference type="EMBL" id="CAI8027999.1"/>
    </source>
</evidence>
<gene>
    <name evidence="2" type="ORF">GBAR_LOCUS15961</name>
</gene>
<feature type="region of interest" description="Disordered" evidence="1">
    <location>
        <begin position="1"/>
        <end position="90"/>
    </location>
</feature>
<accession>A0AA35WPG7</accession>
<evidence type="ECO:0000313" key="3">
    <source>
        <dbReference type="Proteomes" id="UP001174909"/>
    </source>
</evidence>
<keyword evidence="3" id="KW-1185">Reference proteome</keyword>
<feature type="compositionally biased region" description="Gly residues" evidence="1">
    <location>
        <begin position="49"/>
        <end position="70"/>
    </location>
</feature>
<dbReference type="AlphaFoldDB" id="A0AA35WPG7"/>
<reference evidence="2" key="1">
    <citation type="submission" date="2023-03" db="EMBL/GenBank/DDBJ databases">
        <authorList>
            <person name="Steffen K."/>
            <person name="Cardenas P."/>
        </authorList>
    </citation>
    <scope>NUCLEOTIDE SEQUENCE</scope>
</reference>
<dbReference type="Proteomes" id="UP001174909">
    <property type="component" value="Unassembled WGS sequence"/>
</dbReference>
<evidence type="ECO:0000256" key="1">
    <source>
        <dbReference type="SAM" id="MobiDB-lite"/>
    </source>
</evidence>